<proteinExistence type="inferred from homology"/>
<dbReference type="OrthoDB" id="9991235at2759"/>
<evidence type="ECO:0000313" key="5">
    <source>
        <dbReference type="Proteomes" id="UP000694397"/>
    </source>
</evidence>
<dbReference type="PANTHER" id="PTHR11373:SF4">
    <property type="entry name" value="DEOXYNUCLEOSIDE TRIPHOSPHATE TRIPHOSPHOHYDROLASE SAMHD1"/>
    <property type="match status" value="1"/>
</dbReference>
<sequence length="532" mass="62588">MENWTVEEVCSYLRQQGLEQWVENFQAAQITGKRLQNIVTTALEEKDPLKQCLKILHHLKMPWKSPFKEMKVFNDPVHGHIELHPLLVCIIDTPQFQRLRHIKQMGAGYFVYPGAAHNRFEHSIGVAYLAGELLKTLRERQPELDISNRDILCVQIDMVHSHTFDGMFMPKAQPTLECKHETLSIKMFNHMVKENKLESEMEKYDLITKEDLPFIKQSAIYLYDFTGRTAAKSFLFDIVSNKRNGIDVDKWDYLARDCYHLGIRNNFDHWRFLKFARVCQRDGRKLICTRDKEAWNLYDMFYTRYFIHRRACHHRVKDIIENMLVITDAFLKADAHLNISQAVEDMDTYTKLTDHIFEEILNSKKNELKESRSILQKILCRKIYKCVGETPPLKTEEDTEVRLIHTGTGHVIVISLDYGKKEENPMKDMYFYRKQNPNEAISIEQHEVSHLLPEKFFEQIVRVYCRKADNKKVQEAKMKFENSFKEFERSQVKQSSLKENPQALPSHFPTIPTTFHGLVPFVLVSCFSFPGS</sequence>
<dbReference type="Gene3D" id="1.10.150.50">
    <property type="entry name" value="Transcription Factor, Ets-1"/>
    <property type="match status" value="1"/>
</dbReference>
<dbReference type="SUPFAM" id="SSF109604">
    <property type="entry name" value="HD-domain/PDEase-like"/>
    <property type="match status" value="1"/>
</dbReference>
<keyword evidence="2" id="KW-0342">GTP-binding</keyword>
<dbReference type="GO" id="GO:0005634">
    <property type="term" value="C:nucleus"/>
    <property type="evidence" value="ECO:0007669"/>
    <property type="project" value="TreeGrafter"/>
</dbReference>
<accession>A0A8C9SAE0</accession>
<evidence type="ECO:0000313" key="4">
    <source>
        <dbReference type="Ensembl" id="ENSSFOP00015033372.2"/>
    </source>
</evidence>
<dbReference type="InterPro" id="IPR003607">
    <property type="entry name" value="HD/PDEase_dom"/>
</dbReference>
<dbReference type="PANTHER" id="PTHR11373">
    <property type="entry name" value="DEOXYNUCLEOSIDE TRIPHOSPHATE TRIPHOSPHOHYDROLASE"/>
    <property type="match status" value="1"/>
</dbReference>
<dbReference type="Ensembl" id="ENSSFOT00015033739.2">
    <property type="protein sequence ID" value="ENSSFOP00015033372.2"/>
    <property type="gene ID" value="ENSSFOG00015021219.2"/>
</dbReference>
<reference evidence="4 5" key="1">
    <citation type="submission" date="2019-04" db="EMBL/GenBank/DDBJ databases">
        <authorList>
            <consortium name="Wellcome Sanger Institute Data Sharing"/>
        </authorList>
    </citation>
    <scope>NUCLEOTIDE SEQUENCE [LARGE SCALE GENOMIC DNA]</scope>
</reference>
<dbReference type="AlphaFoldDB" id="A0A8C9SAE0"/>
<reference evidence="4" key="3">
    <citation type="submission" date="2025-09" db="UniProtKB">
        <authorList>
            <consortium name="Ensembl"/>
        </authorList>
    </citation>
    <scope>IDENTIFICATION</scope>
</reference>
<evidence type="ECO:0000256" key="1">
    <source>
        <dbReference type="ARBA" id="ARBA00005776"/>
    </source>
</evidence>
<dbReference type="InterPro" id="IPR013761">
    <property type="entry name" value="SAM/pointed_sf"/>
</dbReference>
<comment type="similarity">
    <text evidence="1">Belongs to the SAMHD1 family.</text>
</comment>
<dbReference type="Gene3D" id="1.10.3210.10">
    <property type="entry name" value="Hypothetical protein af1432"/>
    <property type="match status" value="1"/>
</dbReference>
<dbReference type="InterPro" id="IPR050135">
    <property type="entry name" value="dGTPase-like"/>
</dbReference>
<dbReference type="GeneTree" id="ENSGT00390000013867"/>
<dbReference type="PROSITE" id="PS50105">
    <property type="entry name" value="SAM_DOMAIN"/>
    <property type="match status" value="1"/>
</dbReference>
<dbReference type="Gene3D" id="3.30.70.2760">
    <property type="match status" value="1"/>
</dbReference>
<dbReference type="GO" id="GO:0008832">
    <property type="term" value="F:dGTPase activity"/>
    <property type="evidence" value="ECO:0007669"/>
    <property type="project" value="TreeGrafter"/>
</dbReference>
<dbReference type="GO" id="GO:0045088">
    <property type="term" value="P:regulation of innate immune response"/>
    <property type="evidence" value="ECO:0007669"/>
    <property type="project" value="TreeGrafter"/>
</dbReference>
<dbReference type="SUPFAM" id="SSF47769">
    <property type="entry name" value="SAM/Pointed domain"/>
    <property type="match status" value="1"/>
</dbReference>
<organism evidence="4 5">
    <name type="scientific">Scleropages formosus</name>
    <name type="common">Asian bonytongue</name>
    <name type="synonym">Osteoglossum formosum</name>
    <dbReference type="NCBI Taxonomy" id="113540"/>
    <lineage>
        <taxon>Eukaryota</taxon>
        <taxon>Metazoa</taxon>
        <taxon>Chordata</taxon>
        <taxon>Craniata</taxon>
        <taxon>Vertebrata</taxon>
        <taxon>Euteleostomi</taxon>
        <taxon>Actinopterygii</taxon>
        <taxon>Neopterygii</taxon>
        <taxon>Teleostei</taxon>
        <taxon>Osteoglossocephala</taxon>
        <taxon>Osteoglossomorpha</taxon>
        <taxon>Osteoglossiformes</taxon>
        <taxon>Osteoglossidae</taxon>
        <taxon>Scleropages</taxon>
    </lineage>
</organism>
<name>A0A8C9SAE0_SCLFO</name>
<dbReference type="Pfam" id="PF07647">
    <property type="entry name" value="SAM_2"/>
    <property type="match status" value="1"/>
</dbReference>
<dbReference type="Proteomes" id="UP000694397">
    <property type="component" value="Chromosome 5"/>
</dbReference>
<reference evidence="4" key="2">
    <citation type="submission" date="2025-08" db="UniProtKB">
        <authorList>
            <consortium name="Ensembl"/>
        </authorList>
    </citation>
    <scope>IDENTIFICATION</scope>
</reference>
<dbReference type="InterPro" id="IPR001660">
    <property type="entry name" value="SAM"/>
</dbReference>
<dbReference type="GO" id="GO:0005525">
    <property type="term" value="F:GTP binding"/>
    <property type="evidence" value="ECO:0007669"/>
    <property type="project" value="UniProtKB-KW"/>
</dbReference>
<dbReference type="GO" id="GO:0006203">
    <property type="term" value="P:dGTP catabolic process"/>
    <property type="evidence" value="ECO:0007669"/>
    <property type="project" value="TreeGrafter"/>
</dbReference>
<evidence type="ECO:0000259" key="3">
    <source>
        <dbReference type="PROSITE" id="PS50105"/>
    </source>
</evidence>
<evidence type="ECO:0000256" key="2">
    <source>
        <dbReference type="ARBA" id="ARBA00023134"/>
    </source>
</evidence>
<feature type="domain" description="SAM" evidence="3">
    <location>
        <begin position="4"/>
        <end position="45"/>
    </location>
</feature>
<keyword evidence="2" id="KW-0547">Nucleotide-binding</keyword>
<dbReference type="GO" id="GO:0051607">
    <property type="term" value="P:defense response to virus"/>
    <property type="evidence" value="ECO:0007669"/>
    <property type="project" value="TreeGrafter"/>
</dbReference>
<keyword evidence="5" id="KW-1185">Reference proteome</keyword>
<protein>
    <recommendedName>
        <fullName evidence="3">SAM domain-containing protein</fullName>
    </recommendedName>
</protein>
<dbReference type="CDD" id="cd00077">
    <property type="entry name" value="HDc"/>
    <property type="match status" value="1"/>
</dbReference>